<dbReference type="KEGG" id="dpf:ON006_22180"/>
<dbReference type="EMBL" id="CP112998">
    <property type="protein sequence ID" value="WAC10450.1"/>
    <property type="molecule type" value="Genomic_DNA"/>
</dbReference>
<dbReference type="AlphaFoldDB" id="A0A9E8N5Z4"/>
<reference evidence="1" key="1">
    <citation type="submission" date="2022-11" db="EMBL/GenBank/DDBJ databases">
        <title>Dyadobacter pollutisoli sp. nov., isolated from plastic dumped soil.</title>
        <authorList>
            <person name="Kim J.M."/>
            <person name="Kim K.R."/>
            <person name="Lee J.K."/>
            <person name="Hao L."/>
            <person name="Jeon C.O."/>
        </authorList>
    </citation>
    <scope>NUCLEOTIDE SEQUENCE</scope>
    <source>
        <strain evidence="1">U1</strain>
    </source>
</reference>
<dbReference type="RefSeq" id="WP_244824521.1">
    <property type="nucleotide sequence ID" value="NZ_CP112998.1"/>
</dbReference>
<dbReference type="Proteomes" id="UP001164653">
    <property type="component" value="Chromosome"/>
</dbReference>
<protein>
    <submittedName>
        <fullName evidence="1">Uncharacterized protein</fullName>
    </submittedName>
</protein>
<sequence length="69" mass="8077">MSKSFSSIEEAFAWYLENIYKSLPADEKKGELVIAWRNFTHKQGISQKKMISILKRFGFDVNISVTYKK</sequence>
<accession>A0A9E8N5Z4</accession>
<keyword evidence="2" id="KW-1185">Reference proteome</keyword>
<organism evidence="1 2">
    <name type="scientific">Dyadobacter pollutisoli</name>
    <dbReference type="NCBI Taxonomy" id="2910158"/>
    <lineage>
        <taxon>Bacteria</taxon>
        <taxon>Pseudomonadati</taxon>
        <taxon>Bacteroidota</taxon>
        <taxon>Cytophagia</taxon>
        <taxon>Cytophagales</taxon>
        <taxon>Spirosomataceae</taxon>
        <taxon>Dyadobacter</taxon>
    </lineage>
</organism>
<gene>
    <name evidence="1" type="ORF">ON006_22180</name>
</gene>
<evidence type="ECO:0000313" key="1">
    <source>
        <dbReference type="EMBL" id="WAC10450.1"/>
    </source>
</evidence>
<proteinExistence type="predicted"/>
<name>A0A9E8N5Z4_9BACT</name>
<evidence type="ECO:0000313" key="2">
    <source>
        <dbReference type="Proteomes" id="UP001164653"/>
    </source>
</evidence>